<keyword evidence="2" id="KW-1185">Reference proteome</keyword>
<reference evidence="2" key="1">
    <citation type="journal article" date="2007" name="Nature">
        <title>The grapevine genome sequence suggests ancestral hexaploidization in major angiosperm phyla.</title>
        <authorList>
            <consortium name="The French-Italian Public Consortium for Grapevine Genome Characterization."/>
            <person name="Jaillon O."/>
            <person name="Aury J.-M."/>
            <person name="Noel B."/>
            <person name="Policriti A."/>
            <person name="Clepet C."/>
            <person name="Casagrande A."/>
            <person name="Choisne N."/>
            <person name="Aubourg S."/>
            <person name="Vitulo N."/>
            <person name="Jubin C."/>
            <person name="Vezzi A."/>
            <person name="Legeai F."/>
            <person name="Hugueney P."/>
            <person name="Dasilva C."/>
            <person name="Horner D."/>
            <person name="Mica E."/>
            <person name="Jublot D."/>
            <person name="Poulain J."/>
            <person name="Bruyere C."/>
            <person name="Billault A."/>
            <person name="Segurens B."/>
            <person name="Gouyvenoux M."/>
            <person name="Ugarte E."/>
            <person name="Cattonaro F."/>
            <person name="Anthouard V."/>
            <person name="Vico V."/>
            <person name="Del Fabbro C."/>
            <person name="Alaux M."/>
            <person name="Di Gaspero G."/>
            <person name="Dumas V."/>
            <person name="Felice N."/>
            <person name="Paillard S."/>
            <person name="Juman I."/>
            <person name="Moroldo M."/>
            <person name="Scalabrin S."/>
            <person name="Canaguier A."/>
            <person name="Le Clainche I."/>
            <person name="Malacrida G."/>
            <person name="Durand E."/>
            <person name="Pesole G."/>
            <person name="Laucou V."/>
            <person name="Chatelet P."/>
            <person name="Merdinoglu D."/>
            <person name="Delledonne M."/>
            <person name="Pezzotti M."/>
            <person name="Lecharny A."/>
            <person name="Scarpelli C."/>
            <person name="Artiguenave F."/>
            <person name="Pe M.E."/>
            <person name="Valle G."/>
            <person name="Morgante M."/>
            <person name="Caboche M."/>
            <person name="Adam-Blondon A.-F."/>
            <person name="Weissenbach J."/>
            <person name="Quetier F."/>
            <person name="Wincker P."/>
        </authorList>
    </citation>
    <scope>NUCLEOTIDE SEQUENCE [LARGE SCALE GENOMIC DNA]</scope>
    <source>
        <strain evidence="2">cv. Pinot noir / PN40024</strain>
    </source>
</reference>
<dbReference type="EMBL" id="FN595996">
    <property type="protein sequence ID" value="CBI31284.3"/>
    <property type="molecule type" value="Genomic_DNA"/>
</dbReference>
<proteinExistence type="predicted"/>
<dbReference type="STRING" id="29760.D7TLB2"/>
<organism evidence="1 2">
    <name type="scientific">Vitis vinifera</name>
    <name type="common">Grape</name>
    <dbReference type="NCBI Taxonomy" id="29760"/>
    <lineage>
        <taxon>Eukaryota</taxon>
        <taxon>Viridiplantae</taxon>
        <taxon>Streptophyta</taxon>
        <taxon>Embryophyta</taxon>
        <taxon>Tracheophyta</taxon>
        <taxon>Spermatophyta</taxon>
        <taxon>Magnoliopsida</taxon>
        <taxon>eudicotyledons</taxon>
        <taxon>Gunneridae</taxon>
        <taxon>Pentapetalae</taxon>
        <taxon>rosids</taxon>
        <taxon>Vitales</taxon>
        <taxon>Vitaceae</taxon>
        <taxon>Viteae</taxon>
        <taxon>Vitis</taxon>
    </lineage>
</organism>
<gene>
    <name evidence="1" type="ordered locus">VIT_18s0001g04570</name>
</gene>
<dbReference type="Proteomes" id="UP000009183">
    <property type="component" value="Chromosome 18, unordered"/>
</dbReference>
<dbReference type="PaxDb" id="29760-VIT_18s0001g04570.t01"/>
<dbReference type="HOGENOM" id="CLU_217356_0_0_1"/>
<protein>
    <submittedName>
        <fullName evidence="1">Uncharacterized protein</fullName>
    </submittedName>
</protein>
<evidence type="ECO:0000313" key="1">
    <source>
        <dbReference type="EMBL" id="CBI31284.3"/>
    </source>
</evidence>
<evidence type="ECO:0000313" key="2">
    <source>
        <dbReference type="Proteomes" id="UP000009183"/>
    </source>
</evidence>
<dbReference type="eggNOG" id="KOG4666">
    <property type="taxonomic scope" value="Eukaryota"/>
</dbReference>
<dbReference type="InParanoid" id="D7TLB2"/>
<dbReference type="AlphaFoldDB" id="D7TLB2"/>
<accession>D7TLB2</accession>
<sequence length="51" mass="5586">MGKLYANNVQKLMASEGNMILSDIGLAEKRINHATLNGNNSLPSVLHQKHN</sequence>
<name>D7TLB2_VITVI</name>